<dbReference type="PRINTS" id="PR00986">
    <property type="entry name" value="TRNASYNTHVAL"/>
</dbReference>
<dbReference type="SUPFAM" id="SSF50677">
    <property type="entry name" value="ValRS/IleRS/LeuRS editing domain"/>
    <property type="match status" value="1"/>
</dbReference>
<evidence type="ECO:0000256" key="1">
    <source>
        <dbReference type="ARBA" id="ARBA00005594"/>
    </source>
</evidence>
<dbReference type="GO" id="GO:0004832">
    <property type="term" value="F:valine-tRNA ligase activity"/>
    <property type="evidence" value="ECO:0007669"/>
    <property type="project" value="UniProtKB-EC"/>
</dbReference>
<dbReference type="InterPro" id="IPR002303">
    <property type="entry name" value="Valyl-tRNA_ligase"/>
</dbReference>
<evidence type="ECO:0000256" key="3">
    <source>
        <dbReference type="ARBA" id="ARBA00022598"/>
    </source>
</evidence>
<dbReference type="SUPFAM" id="SSF47323">
    <property type="entry name" value="Anticodon-binding domain of a subclass of class I aminoacyl-tRNA synthetases"/>
    <property type="match status" value="1"/>
</dbReference>
<dbReference type="SUPFAM" id="SSF52374">
    <property type="entry name" value="Nucleotidylyl transferase"/>
    <property type="match status" value="1"/>
</dbReference>
<dbReference type="GO" id="GO:0002161">
    <property type="term" value="F:aminoacyl-tRNA deacylase activity"/>
    <property type="evidence" value="ECO:0007669"/>
    <property type="project" value="InterPro"/>
</dbReference>
<keyword evidence="6 10" id="KW-0648">Protein biosynthesis</keyword>
<dbReference type="InterPro" id="IPR013155">
    <property type="entry name" value="M/V/L/I-tRNA-synth_anticd-bd"/>
</dbReference>
<evidence type="ECO:0000256" key="7">
    <source>
        <dbReference type="ARBA" id="ARBA00023146"/>
    </source>
</evidence>
<dbReference type="NCBIfam" id="TIGR00422">
    <property type="entry name" value="valS"/>
    <property type="match status" value="1"/>
</dbReference>
<dbReference type="GO" id="GO:0005524">
    <property type="term" value="F:ATP binding"/>
    <property type="evidence" value="ECO:0007669"/>
    <property type="project" value="UniProtKB-KW"/>
</dbReference>
<evidence type="ECO:0000256" key="5">
    <source>
        <dbReference type="ARBA" id="ARBA00022840"/>
    </source>
</evidence>
<keyword evidence="4 10" id="KW-0547">Nucleotide-binding</keyword>
<evidence type="ECO:0000256" key="8">
    <source>
        <dbReference type="ARBA" id="ARBA00029936"/>
    </source>
</evidence>
<evidence type="ECO:0000313" key="13">
    <source>
        <dbReference type="EMBL" id="KAA8893658.1"/>
    </source>
</evidence>
<organism evidence="13 14">
    <name type="scientific">Sphaerosporella brunnea</name>
    <dbReference type="NCBI Taxonomy" id="1250544"/>
    <lineage>
        <taxon>Eukaryota</taxon>
        <taxon>Fungi</taxon>
        <taxon>Dikarya</taxon>
        <taxon>Ascomycota</taxon>
        <taxon>Pezizomycotina</taxon>
        <taxon>Pezizomycetes</taxon>
        <taxon>Pezizales</taxon>
        <taxon>Pyronemataceae</taxon>
        <taxon>Sphaerosporella</taxon>
    </lineage>
</organism>
<dbReference type="EMBL" id="VXIS01000415">
    <property type="protein sequence ID" value="KAA8893658.1"/>
    <property type="molecule type" value="Genomic_DNA"/>
</dbReference>
<dbReference type="Gene3D" id="3.40.50.620">
    <property type="entry name" value="HUPs"/>
    <property type="match status" value="2"/>
</dbReference>
<keyword evidence="5 10" id="KW-0067">ATP-binding</keyword>
<comment type="similarity">
    <text evidence="1 10">Belongs to the class-I aminoacyl-tRNA synthetase family.</text>
</comment>
<evidence type="ECO:0000259" key="12">
    <source>
        <dbReference type="Pfam" id="PF08264"/>
    </source>
</evidence>
<reference evidence="13 14" key="1">
    <citation type="submission" date="2019-09" db="EMBL/GenBank/DDBJ databases">
        <title>Draft genome of the ectomycorrhizal ascomycete Sphaerosporella brunnea.</title>
        <authorList>
            <consortium name="DOE Joint Genome Institute"/>
            <person name="Benucci G.M."/>
            <person name="Marozzi G."/>
            <person name="Antonielli L."/>
            <person name="Sanchez S."/>
            <person name="Marco P."/>
            <person name="Wang X."/>
            <person name="Falini L.B."/>
            <person name="Barry K."/>
            <person name="Haridas S."/>
            <person name="Lipzen A."/>
            <person name="Labutti K."/>
            <person name="Grigoriev I.V."/>
            <person name="Murat C."/>
            <person name="Martin F."/>
            <person name="Albertini E."/>
            <person name="Donnini D."/>
            <person name="Bonito G."/>
        </authorList>
    </citation>
    <scope>NUCLEOTIDE SEQUENCE [LARGE SCALE GENOMIC DNA]</scope>
    <source>
        <strain evidence="13 14">Sb_GMNB300</strain>
    </source>
</reference>
<dbReference type="PANTHER" id="PTHR11946">
    <property type="entry name" value="VALYL-TRNA SYNTHETASES"/>
    <property type="match status" value="1"/>
</dbReference>
<evidence type="ECO:0000313" key="14">
    <source>
        <dbReference type="Proteomes" id="UP000326924"/>
    </source>
</evidence>
<evidence type="ECO:0000256" key="4">
    <source>
        <dbReference type="ARBA" id="ARBA00022741"/>
    </source>
</evidence>
<dbReference type="NCBIfam" id="NF004349">
    <property type="entry name" value="PRK05729.1"/>
    <property type="match status" value="1"/>
</dbReference>
<protein>
    <recommendedName>
        <fullName evidence="2">valine--tRNA ligase</fullName>
        <ecNumber evidence="2">6.1.1.9</ecNumber>
    </recommendedName>
    <alternativeName>
        <fullName evidence="8">Valyl-tRNA synthetase</fullName>
    </alternativeName>
</protein>
<dbReference type="AlphaFoldDB" id="A0A5J5EFY1"/>
<dbReference type="Pfam" id="PF08264">
    <property type="entry name" value="Anticodon_1"/>
    <property type="match status" value="1"/>
</dbReference>
<dbReference type="InterPro" id="IPR001412">
    <property type="entry name" value="aa-tRNA-synth_I_CS"/>
</dbReference>
<keyword evidence="3 10" id="KW-0436">Ligase</keyword>
<feature type="domain" description="Aminoacyl-tRNA synthetase class Ia" evidence="11">
    <location>
        <begin position="10"/>
        <end position="628"/>
    </location>
</feature>
<dbReference type="PANTHER" id="PTHR11946:SF109">
    <property type="entry name" value="VALINE--TRNA LIGASE"/>
    <property type="match status" value="1"/>
</dbReference>
<dbReference type="InterPro" id="IPR009008">
    <property type="entry name" value="Val/Leu/Ile-tRNA-synth_edit"/>
</dbReference>
<gene>
    <name evidence="13" type="ORF">FN846DRAFT_502407</name>
</gene>
<comment type="catalytic activity">
    <reaction evidence="9">
        <text>tRNA(Val) + L-valine + ATP = L-valyl-tRNA(Val) + AMP + diphosphate</text>
        <dbReference type="Rhea" id="RHEA:10704"/>
        <dbReference type="Rhea" id="RHEA-COMP:9672"/>
        <dbReference type="Rhea" id="RHEA-COMP:9708"/>
        <dbReference type="ChEBI" id="CHEBI:30616"/>
        <dbReference type="ChEBI" id="CHEBI:33019"/>
        <dbReference type="ChEBI" id="CHEBI:57762"/>
        <dbReference type="ChEBI" id="CHEBI:78442"/>
        <dbReference type="ChEBI" id="CHEBI:78537"/>
        <dbReference type="ChEBI" id="CHEBI:456215"/>
        <dbReference type="EC" id="6.1.1.9"/>
    </reaction>
</comment>
<dbReference type="Gene3D" id="3.90.740.10">
    <property type="entry name" value="Valyl/Leucyl/Isoleucyl-tRNA synthetase, editing domain"/>
    <property type="match status" value="2"/>
</dbReference>
<dbReference type="InterPro" id="IPR002300">
    <property type="entry name" value="aa-tRNA-synth_Ia"/>
</dbReference>
<evidence type="ECO:0000256" key="6">
    <source>
        <dbReference type="ARBA" id="ARBA00022917"/>
    </source>
</evidence>
<dbReference type="InterPro" id="IPR033705">
    <property type="entry name" value="Anticodon_Ia_Val"/>
</dbReference>
<dbReference type="GO" id="GO:0006438">
    <property type="term" value="P:valyl-tRNA aminoacylation"/>
    <property type="evidence" value="ECO:0007669"/>
    <property type="project" value="InterPro"/>
</dbReference>
<feature type="domain" description="Methionyl/Valyl/Leucyl/Isoleucyl-tRNA synthetase anticodon-binding" evidence="12">
    <location>
        <begin position="673"/>
        <end position="812"/>
    </location>
</feature>
<evidence type="ECO:0000256" key="10">
    <source>
        <dbReference type="RuleBase" id="RU363035"/>
    </source>
</evidence>
<dbReference type="Pfam" id="PF00133">
    <property type="entry name" value="tRNA-synt_1"/>
    <property type="match status" value="1"/>
</dbReference>
<proteinExistence type="inferred from homology"/>
<keyword evidence="7 10" id="KW-0030">Aminoacyl-tRNA synthetase</keyword>
<keyword evidence="14" id="KW-1185">Reference proteome</keyword>
<dbReference type="CDD" id="cd07962">
    <property type="entry name" value="Anticodon_Ia_Val"/>
    <property type="match status" value="1"/>
</dbReference>
<dbReference type="InParanoid" id="A0A5J5EFY1"/>
<dbReference type="GO" id="GO:0005829">
    <property type="term" value="C:cytosol"/>
    <property type="evidence" value="ECO:0007669"/>
    <property type="project" value="TreeGrafter"/>
</dbReference>
<dbReference type="InterPro" id="IPR014729">
    <property type="entry name" value="Rossmann-like_a/b/a_fold"/>
</dbReference>
<evidence type="ECO:0000256" key="2">
    <source>
        <dbReference type="ARBA" id="ARBA00013169"/>
    </source>
</evidence>
<dbReference type="PROSITE" id="PS00178">
    <property type="entry name" value="AA_TRNA_LIGASE_I"/>
    <property type="match status" value="1"/>
</dbReference>
<accession>A0A5J5EFY1</accession>
<evidence type="ECO:0000256" key="9">
    <source>
        <dbReference type="ARBA" id="ARBA00047552"/>
    </source>
</evidence>
<sequence length="890" mass="101324">MDSGRRPLRMLLPPPNVTGELHIGHALMISIEDALARYYRMNQNPVVWAPGTDHAGIATQMVVERMLAAERGVTRQELGREKFVQEVEAWREKYGSRILEQMRMLGASTTNSREYYTKDERLSKAVAAAFVRLWEEGLIYRDTRMVNWSTELQTAVSDIEVVTEEISGKNPKKVGGAWFGQLHTFAFKLAESEGEIVVSTTRPETIPGDRAVAVHPDDPRYKHLHYKEALHPLIPGLKVPIVPDATLVDPSFGSGAVKITPAHDINDYAFWKRHSSLCTTPPSDASEEKLPIPLVQVFDSAGKMLPACNVPNLIGHDRLHIRKRVVALLEEAGVYRGKEAHDIRLPVCERSGAVIEPMLQPQWYLRMKPLAQKVKEVAKRDGLRFAPESPYAQLWDQWLDGVEDWCLSRQIWWGHRIPAYGVVDSKGEIVRWIAAETEQKAASKLTADEAIKGCMLKQDEDVLDTWFSSGLLPLTTAGWTGKPNQQPNRENYPLSFIESGGDILFFWLARMAMLCTHFTDKLPFPEIILHPLVCDAEGKKMSKSVGNVLDPLLIVQGRSQQEMISDVIKRFEAQEAQGGELQKDALKKIKNQTAYITKAFPQGIARSGADALRMALVDYTRQTRQIKMELRHVDNFRKMAIKLDNAVKFFHQTQEQHGFTFFDIHKIPLQPADKFLLFRLRTMLTTINEGVKQRRLHEATEAIRAFLYNDLCATYLEFIKFDTTEKAKQSRRNRVLSILQVTLDVFLRAAHPFMPFLTEELWQELLPAARAEHEEVTIMTAKWPQEWELPQVTEQQAQLLVGTQKVISALRAVSYEKKENVQDVLVSPPDDIARYVWENLGTVLRLGKRGAKWLNPRFRTADMQVLGKEEEGWVVVSRSQRAEPVQPRKS</sequence>
<comment type="caution">
    <text evidence="13">The sequence shown here is derived from an EMBL/GenBank/DDBJ whole genome shotgun (WGS) entry which is preliminary data.</text>
</comment>
<dbReference type="EC" id="6.1.1.9" evidence="2"/>
<dbReference type="Proteomes" id="UP000326924">
    <property type="component" value="Unassembled WGS sequence"/>
</dbReference>
<name>A0A5J5EFY1_9PEZI</name>
<dbReference type="InterPro" id="IPR009080">
    <property type="entry name" value="tRNAsynth_Ia_anticodon-bd"/>
</dbReference>
<evidence type="ECO:0000259" key="11">
    <source>
        <dbReference type="Pfam" id="PF00133"/>
    </source>
</evidence>
<dbReference type="OrthoDB" id="629407at2759"/>
<dbReference type="Gene3D" id="1.10.730.10">
    <property type="entry name" value="Isoleucyl-tRNA Synthetase, Domain 1"/>
    <property type="match status" value="1"/>
</dbReference>